<reference evidence="3" key="1">
    <citation type="submission" date="2019-06" db="EMBL/GenBank/DDBJ databases">
        <authorList>
            <person name="Broberg M."/>
        </authorList>
    </citation>
    <scope>NUCLEOTIDE SEQUENCE [LARGE SCALE GENOMIC DNA]</scope>
</reference>
<reference evidence="2 3" key="2">
    <citation type="submission" date="2021-10" db="EMBL/GenBank/DDBJ databases">
        <authorList>
            <person name="Piombo E."/>
        </authorList>
    </citation>
    <scope>NUCLEOTIDE SEQUENCE [LARGE SCALE GENOMIC DNA]</scope>
</reference>
<feature type="chain" id="PRO_5040238642" evidence="1">
    <location>
        <begin position="24"/>
        <end position="125"/>
    </location>
</feature>
<keyword evidence="3" id="KW-1185">Reference proteome</keyword>
<gene>
    <name evidence="2" type="ORF">CSOL1703_00010259</name>
</gene>
<dbReference type="Proteomes" id="UP000775872">
    <property type="component" value="Unassembled WGS sequence"/>
</dbReference>
<evidence type="ECO:0000313" key="3">
    <source>
        <dbReference type="Proteomes" id="UP000775872"/>
    </source>
</evidence>
<dbReference type="OrthoDB" id="5153401at2759"/>
<comment type="caution">
    <text evidence="2">The sequence shown here is derived from an EMBL/GenBank/DDBJ whole genome shotgun (WGS) entry which is preliminary data.</text>
</comment>
<keyword evidence="1" id="KW-0732">Signal</keyword>
<evidence type="ECO:0000313" key="2">
    <source>
        <dbReference type="EMBL" id="CAH0044523.1"/>
    </source>
</evidence>
<feature type="signal peptide" evidence="1">
    <location>
        <begin position="1"/>
        <end position="23"/>
    </location>
</feature>
<name>A0A9N9W963_9HYPO</name>
<protein>
    <submittedName>
        <fullName evidence="2">Uncharacterized protein</fullName>
    </submittedName>
</protein>
<proteinExistence type="predicted"/>
<sequence>MVGATRLGLAVLVWLGLANQGLALSIDQATDDVDLVERDGLEPRLLFGSLEKTKAQMVLAANGKRDSEELDELDLEGRSIFPTTTNMPPRKDEASKAAFILPTTINMLPRSKGGALKRAVAQQIR</sequence>
<organism evidence="2 3">
    <name type="scientific">Clonostachys solani</name>
    <dbReference type="NCBI Taxonomy" id="160281"/>
    <lineage>
        <taxon>Eukaryota</taxon>
        <taxon>Fungi</taxon>
        <taxon>Dikarya</taxon>
        <taxon>Ascomycota</taxon>
        <taxon>Pezizomycotina</taxon>
        <taxon>Sordariomycetes</taxon>
        <taxon>Hypocreomycetidae</taxon>
        <taxon>Hypocreales</taxon>
        <taxon>Bionectriaceae</taxon>
        <taxon>Clonostachys</taxon>
    </lineage>
</organism>
<evidence type="ECO:0000256" key="1">
    <source>
        <dbReference type="SAM" id="SignalP"/>
    </source>
</evidence>
<accession>A0A9N9W963</accession>
<dbReference type="EMBL" id="CABFOC020000007">
    <property type="protein sequence ID" value="CAH0044523.1"/>
    <property type="molecule type" value="Genomic_DNA"/>
</dbReference>
<dbReference type="AlphaFoldDB" id="A0A9N9W963"/>